<dbReference type="OrthoDB" id="10678662at2759"/>
<evidence type="ECO:0000313" key="2">
    <source>
        <dbReference type="Proteomes" id="UP000765509"/>
    </source>
</evidence>
<dbReference type="Proteomes" id="UP000765509">
    <property type="component" value="Unassembled WGS sequence"/>
</dbReference>
<protein>
    <submittedName>
        <fullName evidence="1">Uncharacterized protein</fullName>
    </submittedName>
</protein>
<accession>A0A9Q3GHD4</accession>
<dbReference type="SUPFAM" id="SSF56672">
    <property type="entry name" value="DNA/RNA polymerases"/>
    <property type="match status" value="1"/>
</dbReference>
<organism evidence="1 2">
    <name type="scientific">Austropuccinia psidii MF-1</name>
    <dbReference type="NCBI Taxonomy" id="1389203"/>
    <lineage>
        <taxon>Eukaryota</taxon>
        <taxon>Fungi</taxon>
        <taxon>Dikarya</taxon>
        <taxon>Basidiomycota</taxon>
        <taxon>Pucciniomycotina</taxon>
        <taxon>Pucciniomycetes</taxon>
        <taxon>Pucciniales</taxon>
        <taxon>Sphaerophragmiaceae</taxon>
        <taxon>Austropuccinia</taxon>
    </lineage>
</organism>
<evidence type="ECO:0000313" key="1">
    <source>
        <dbReference type="EMBL" id="MBW0467528.1"/>
    </source>
</evidence>
<sequence>MKEDLIEYLFQYRKALLSDNEPIESIKGNEVDIMFNVGRSYSTPLRRPAYPAIPTPKEGLESHINELLKLGVIRKFGQNEEVELTTPLIITWKHDKSRMVGHFGALNTYNPYNFDSTIKRKIDNFYVCTQIFTMEVFDT</sequence>
<comment type="caution">
    <text evidence="1">The sequence shown here is derived from an EMBL/GenBank/DDBJ whole genome shotgun (WGS) entry which is preliminary data.</text>
</comment>
<reference evidence="1" key="1">
    <citation type="submission" date="2021-03" db="EMBL/GenBank/DDBJ databases">
        <title>Draft genome sequence of rust myrtle Austropuccinia psidii MF-1, a brazilian biotype.</title>
        <authorList>
            <person name="Quecine M.C."/>
            <person name="Pachon D.M.R."/>
            <person name="Bonatelli M.L."/>
            <person name="Correr F.H."/>
            <person name="Franceschini L.M."/>
            <person name="Leite T.F."/>
            <person name="Margarido G.R.A."/>
            <person name="Almeida C.A."/>
            <person name="Ferrarezi J.A."/>
            <person name="Labate C.A."/>
        </authorList>
    </citation>
    <scope>NUCLEOTIDE SEQUENCE</scope>
    <source>
        <strain evidence="1">MF-1</strain>
    </source>
</reference>
<dbReference type="AlphaFoldDB" id="A0A9Q3GHD4"/>
<keyword evidence="2" id="KW-1185">Reference proteome</keyword>
<gene>
    <name evidence="1" type="ORF">O181_007243</name>
</gene>
<dbReference type="EMBL" id="AVOT02001611">
    <property type="protein sequence ID" value="MBW0467528.1"/>
    <property type="molecule type" value="Genomic_DNA"/>
</dbReference>
<dbReference type="Gene3D" id="3.10.10.10">
    <property type="entry name" value="HIV Type 1 Reverse Transcriptase, subunit A, domain 1"/>
    <property type="match status" value="1"/>
</dbReference>
<name>A0A9Q3GHD4_9BASI</name>
<dbReference type="InterPro" id="IPR043502">
    <property type="entry name" value="DNA/RNA_pol_sf"/>
</dbReference>
<proteinExistence type="predicted"/>